<evidence type="ECO:0000313" key="6">
    <source>
        <dbReference type="EMBL" id="OVF07283.1"/>
    </source>
</evidence>
<dbReference type="Pfam" id="PF00107">
    <property type="entry name" value="ADH_zinc_N"/>
    <property type="match status" value="1"/>
</dbReference>
<evidence type="ECO:0000259" key="5">
    <source>
        <dbReference type="SMART" id="SM00829"/>
    </source>
</evidence>
<dbReference type="InterPro" id="IPR047618">
    <property type="entry name" value="QOR-like"/>
</dbReference>
<feature type="domain" description="Enoyl reductase (ER)" evidence="5">
    <location>
        <begin position="17"/>
        <end position="329"/>
    </location>
</feature>
<evidence type="ECO:0000313" key="7">
    <source>
        <dbReference type="Proteomes" id="UP000195602"/>
    </source>
</evidence>
<keyword evidence="2" id="KW-0560">Oxidoreductase</keyword>
<dbReference type="InterPro" id="IPR020843">
    <property type="entry name" value="ER"/>
</dbReference>
<dbReference type="SUPFAM" id="SSF51735">
    <property type="entry name" value="NAD(P)-binding Rossmann-fold domains"/>
    <property type="match status" value="1"/>
</dbReference>
<dbReference type="Gene3D" id="3.40.50.720">
    <property type="entry name" value="NAD(P)-binding Rossmann-like Domain"/>
    <property type="match status" value="1"/>
</dbReference>
<dbReference type="Proteomes" id="UP000195602">
    <property type="component" value="Unassembled WGS sequence"/>
</dbReference>
<dbReference type="KEGG" id="clus:A9F13_14g01199"/>
<comment type="caution">
    <text evidence="6">The sequence shown here is derived from an EMBL/GenBank/DDBJ whole genome shotgun (WGS) entry which is preliminary data.</text>
</comment>
<dbReference type="GO" id="GO:0005829">
    <property type="term" value="C:cytosol"/>
    <property type="evidence" value="ECO:0007669"/>
    <property type="project" value="TreeGrafter"/>
</dbReference>
<dbReference type="PANTHER" id="PTHR48106">
    <property type="entry name" value="QUINONE OXIDOREDUCTASE PIG3-RELATED"/>
    <property type="match status" value="1"/>
</dbReference>
<dbReference type="InterPro" id="IPR013154">
    <property type="entry name" value="ADH-like_N"/>
</dbReference>
<dbReference type="GO" id="GO:0003960">
    <property type="term" value="F:quinone reductase (NADPH) activity"/>
    <property type="evidence" value="ECO:0007669"/>
    <property type="project" value="InterPro"/>
</dbReference>
<gene>
    <name evidence="6" type="ORF">A9F13_14g01199</name>
</gene>
<dbReference type="InterPro" id="IPR013149">
    <property type="entry name" value="ADH-like_C"/>
</dbReference>
<dbReference type="GO" id="GO:0035925">
    <property type="term" value="F:mRNA 3'-UTR AU-rich region binding"/>
    <property type="evidence" value="ECO:0007669"/>
    <property type="project" value="TreeGrafter"/>
</dbReference>
<keyword evidence="1" id="KW-0521">NADP</keyword>
<dbReference type="InterPro" id="IPR011032">
    <property type="entry name" value="GroES-like_sf"/>
</dbReference>
<reference evidence="6 7" key="1">
    <citation type="submission" date="2017-04" db="EMBL/GenBank/DDBJ databases">
        <title>Draft genome of the yeast Clavispora lusitaniae type strain CBS 6936.</title>
        <authorList>
            <person name="Durrens P."/>
            <person name="Klopp C."/>
            <person name="Biteau N."/>
            <person name="Fitton-Ouhabi V."/>
            <person name="Dementhon K."/>
            <person name="Accoceberry I."/>
            <person name="Sherman D.J."/>
            <person name="Noel T."/>
        </authorList>
    </citation>
    <scope>NUCLEOTIDE SEQUENCE [LARGE SCALE GENOMIC DNA]</scope>
    <source>
        <strain evidence="6 7">CBS 6936</strain>
    </source>
</reference>
<evidence type="ECO:0000256" key="1">
    <source>
        <dbReference type="ARBA" id="ARBA00022857"/>
    </source>
</evidence>
<dbReference type="GO" id="GO:0070402">
    <property type="term" value="F:NADPH binding"/>
    <property type="evidence" value="ECO:0007669"/>
    <property type="project" value="TreeGrafter"/>
</dbReference>
<name>A0AA91PX91_CLALS</name>
<evidence type="ECO:0000256" key="3">
    <source>
        <dbReference type="ARBA" id="ARBA00043088"/>
    </source>
</evidence>
<organism evidence="6 7">
    <name type="scientific">Clavispora lusitaniae</name>
    <name type="common">Candida lusitaniae</name>
    <dbReference type="NCBI Taxonomy" id="36911"/>
    <lineage>
        <taxon>Eukaryota</taxon>
        <taxon>Fungi</taxon>
        <taxon>Dikarya</taxon>
        <taxon>Ascomycota</taxon>
        <taxon>Saccharomycotina</taxon>
        <taxon>Pichiomycetes</taxon>
        <taxon>Metschnikowiaceae</taxon>
        <taxon>Clavispora</taxon>
    </lineage>
</organism>
<dbReference type="PANTHER" id="PTHR48106:SF13">
    <property type="entry name" value="QUINONE OXIDOREDUCTASE-RELATED"/>
    <property type="match status" value="1"/>
</dbReference>
<dbReference type="AlphaFoldDB" id="A0AA91PX91"/>
<dbReference type="FunFam" id="3.40.50.720:FF:000053">
    <property type="entry name" value="Quinone oxidoreductase 1"/>
    <property type="match status" value="1"/>
</dbReference>
<dbReference type="Gene3D" id="3.90.180.10">
    <property type="entry name" value="Medium-chain alcohol dehydrogenases, catalytic domain"/>
    <property type="match status" value="1"/>
</dbReference>
<dbReference type="InterPro" id="IPR036291">
    <property type="entry name" value="NAD(P)-bd_dom_sf"/>
</dbReference>
<accession>A0AA91PX91</accession>
<dbReference type="EMBL" id="LYUB02000014">
    <property type="protein sequence ID" value="OVF07283.1"/>
    <property type="molecule type" value="Genomic_DNA"/>
</dbReference>
<protein>
    <recommendedName>
        <fullName evidence="4">Probable quinone oxidoreductase</fullName>
    </recommendedName>
    <alternativeName>
        <fullName evidence="3">NADPH:quinone reductase</fullName>
    </alternativeName>
</protein>
<proteinExistence type="predicted"/>
<dbReference type="CDD" id="cd05286">
    <property type="entry name" value="QOR2"/>
    <property type="match status" value="1"/>
</dbReference>
<sequence length="333" mass="35938">MFLPATQKAAFAPQLSESVDGIVYGDIETPKIESPDDVIVKNKYAGVNFIESYFRKGIYPAQFPYAFGREAAGHVVAVGANVTRFQPGDVVAYLSPRSFAQYTKFSQNHVQVRRLASDVSDAQLRLWGSLLVQGLTAITFAHEAYEVKKGDFILVWAAAGGVGQILTSYAAHLGAHVIAVASNDEKLAIARSLGASYVIRSDEDVAKRVLEITGGVGVAASFDGIGKDTFEASMASLARKGSMVSYGNASGVVPPVSINRLSAKNIKLLRPQVFGYVTTAEEWEHYTNILQEALDKNVIDVKTTVYPLEEYREAAAALEGRKTTGKLVLAIPE</sequence>
<dbReference type="Pfam" id="PF08240">
    <property type="entry name" value="ADH_N"/>
    <property type="match status" value="1"/>
</dbReference>
<dbReference type="SMART" id="SM00829">
    <property type="entry name" value="PKS_ER"/>
    <property type="match status" value="1"/>
</dbReference>
<evidence type="ECO:0000256" key="4">
    <source>
        <dbReference type="ARBA" id="ARBA00070796"/>
    </source>
</evidence>
<evidence type="ECO:0000256" key="2">
    <source>
        <dbReference type="ARBA" id="ARBA00023002"/>
    </source>
</evidence>
<dbReference type="SUPFAM" id="SSF50129">
    <property type="entry name" value="GroES-like"/>
    <property type="match status" value="1"/>
</dbReference>